<evidence type="ECO:0000256" key="5">
    <source>
        <dbReference type="ARBA" id="ARBA00023077"/>
    </source>
</evidence>
<dbReference type="PANTHER" id="PTHR30069">
    <property type="entry name" value="TONB-DEPENDENT OUTER MEMBRANE RECEPTOR"/>
    <property type="match status" value="1"/>
</dbReference>
<dbReference type="Pfam" id="PF07715">
    <property type="entry name" value="Plug"/>
    <property type="match status" value="1"/>
</dbReference>
<evidence type="ECO:0000256" key="3">
    <source>
        <dbReference type="ARBA" id="ARBA00022452"/>
    </source>
</evidence>
<comment type="subcellular location">
    <subcellularLocation>
        <location evidence="1 8">Cell outer membrane</location>
        <topology evidence="1 8">Multi-pass membrane protein</topology>
    </subcellularLocation>
</comment>
<sequence>MSFMLLGVLSVHAQDSRVSGTIISSDGPLAGVQVLLLGTSNGTVTDEHGNYQLTNLPAGPARLRFSYLGYRTKEVELFLEKGQTQALSVELEKDVLRLEDIVVSATRNGVPAHRAPVMVNRIDDRIFEQTQSLSLSEGLSFSPGLRLENNCQNCGFTQLRMNGLDGPYTQILINSRPVFSALAGVYGLEMIPSNMVDRVEVVRGGGSALFGGNAIAGTVNIITKDPTDNTFEAGTNLSLINGETPEYTLSANGTVVDEQLKKGMSFFAFNRNRDPWDANGDGFSEITQLQNTTFGLDAFYNPTELSKIKVNLFNISEFRRGGNQFDLPPHQTDITEQLDHHILGGGLSYEQFSRDKRHKVALYGSATHVNRQSYYGGGGRVLGPQDTLTESDILALNAYGESEDLSLASGVQYTYNISSEWMLTAGTEYQYNDVLDAMPGYNREIDQQVSTWGTYAQLEWKPTDKWSLLAGGRYDNLRIDGMYRLGVEDLRADQDFSIFVPRATAMYFINPDLKLRLSYAQGYRAPQAFDEDLHIETVGGAALFTRLSPDLQEERSHSYSAALDYTYRAGSFESNFVVDGFFTRLDNPFITANAMELPSGVATVTKRNGDGATVAGANFEANLAFGPKWMLQMGGTLQTAQYDTPEEIWAPEEVNDTNQDSIVSSGYLLRTPAAYGYFMANYNPVQPLQLSLSGIFTGTMDVPHIINPETEFTVLESTPSFFELNSKITYELKLDDRFHLDIFGGVQNIFNSFQEDFDRGADRDAGYVYGPVRPRTFFAGVKVHFE</sequence>
<evidence type="ECO:0000313" key="12">
    <source>
        <dbReference type="EMBL" id="KGE86667.1"/>
    </source>
</evidence>
<dbReference type="PROSITE" id="PS52016">
    <property type="entry name" value="TONB_DEPENDENT_REC_3"/>
    <property type="match status" value="1"/>
</dbReference>
<evidence type="ECO:0000256" key="4">
    <source>
        <dbReference type="ARBA" id="ARBA00022692"/>
    </source>
</evidence>
<dbReference type="EMBL" id="JPOS01000075">
    <property type="protein sequence ID" value="KGE86667.1"/>
    <property type="molecule type" value="Genomic_DNA"/>
</dbReference>
<keyword evidence="6 8" id="KW-0472">Membrane</keyword>
<evidence type="ECO:0000313" key="13">
    <source>
        <dbReference type="Proteomes" id="UP000029736"/>
    </source>
</evidence>
<dbReference type="OrthoDB" id="9760333at2"/>
<dbReference type="Pfam" id="PF00593">
    <property type="entry name" value="TonB_dep_Rec_b-barrel"/>
    <property type="match status" value="1"/>
</dbReference>
<name>A0A098S611_9BACT</name>
<comment type="similarity">
    <text evidence="8 9">Belongs to the TonB-dependent receptor family.</text>
</comment>
<organism evidence="12 13">
    <name type="scientific">Phaeodactylibacter xiamenensis</name>
    <dbReference type="NCBI Taxonomy" id="1524460"/>
    <lineage>
        <taxon>Bacteria</taxon>
        <taxon>Pseudomonadati</taxon>
        <taxon>Bacteroidota</taxon>
        <taxon>Saprospiria</taxon>
        <taxon>Saprospirales</taxon>
        <taxon>Haliscomenobacteraceae</taxon>
        <taxon>Phaeodactylibacter</taxon>
    </lineage>
</organism>
<keyword evidence="4 8" id="KW-0812">Transmembrane</keyword>
<dbReference type="Gene3D" id="2.40.170.20">
    <property type="entry name" value="TonB-dependent receptor, beta-barrel domain"/>
    <property type="match status" value="1"/>
</dbReference>
<dbReference type="InterPro" id="IPR036942">
    <property type="entry name" value="Beta-barrel_TonB_sf"/>
</dbReference>
<dbReference type="GO" id="GO:0009279">
    <property type="term" value="C:cell outer membrane"/>
    <property type="evidence" value="ECO:0007669"/>
    <property type="project" value="UniProtKB-SubCell"/>
</dbReference>
<dbReference type="Pfam" id="PF13715">
    <property type="entry name" value="CarbopepD_reg_2"/>
    <property type="match status" value="1"/>
</dbReference>
<comment type="caution">
    <text evidence="12">The sequence shown here is derived from an EMBL/GenBank/DDBJ whole genome shotgun (WGS) entry which is preliminary data.</text>
</comment>
<dbReference type="Gene3D" id="2.170.130.10">
    <property type="entry name" value="TonB-dependent receptor, plug domain"/>
    <property type="match status" value="1"/>
</dbReference>
<dbReference type="InterPro" id="IPR012910">
    <property type="entry name" value="Plug_dom"/>
</dbReference>
<reference evidence="12 13" key="1">
    <citation type="journal article" date="2014" name="Int. J. Syst. Evol. Microbiol.">
        <title>Phaeodactylibacter xiamenensis gen. nov., sp. nov., a member of the family Saprospiraceae isolated from the marine alga Phaeodactylum tricornutum.</title>
        <authorList>
            <person name="Chen Z.Jr."/>
            <person name="Lei X."/>
            <person name="Lai Q."/>
            <person name="Li Y."/>
            <person name="Zhang B."/>
            <person name="Zhang J."/>
            <person name="Zhang H."/>
            <person name="Yang L."/>
            <person name="Zheng W."/>
            <person name="Tian Y."/>
            <person name="Yu Z."/>
            <person name="Xu H.Jr."/>
            <person name="Zheng T."/>
        </authorList>
    </citation>
    <scope>NUCLEOTIDE SEQUENCE [LARGE SCALE GENOMIC DNA]</scope>
    <source>
        <strain evidence="12 13">KD52</strain>
    </source>
</reference>
<keyword evidence="3 8" id="KW-1134">Transmembrane beta strand</keyword>
<dbReference type="InterPro" id="IPR000531">
    <property type="entry name" value="Beta-barrel_TonB"/>
</dbReference>
<keyword evidence="13" id="KW-1185">Reference proteome</keyword>
<dbReference type="InterPro" id="IPR039426">
    <property type="entry name" value="TonB-dep_rcpt-like"/>
</dbReference>
<accession>A0A098S611</accession>
<dbReference type="Gene3D" id="2.60.40.1120">
    <property type="entry name" value="Carboxypeptidase-like, regulatory domain"/>
    <property type="match status" value="1"/>
</dbReference>
<keyword evidence="5 9" id="KW-0798">TonB box</keyword>
<feature type="domain" description="TonB-dependent receptor-like beta-barrel" evidence="10">
    <location>
        <begin position="290"/>
        <end position="749"/>
    </location>
</feature>
<keyword evidence="2 8" id="KW-0813">Transport</keyword>
<evidence type="ECO:0000256" key="8">
    <source>
        <dbReference type="PROSITE-ProRule" id="PRU01360"/>
    </source>
</evidence>
<dbReference type="PANTHER" id="PTHR30069:SF57">
    <property type="entry name" value="TONB-DEPENDENT RECEPTOR"/>
    <property type="match status" value="1"/>
</dbReference>
<evidence type="ECO:0000259" key="11">
    <source>
        <dbReference type="Pfam" id="PF07715"/>
    </source>
</evidence>
<evidence type="ECO:0000259" key="10">
    <source>
        <dbReference type="Pfam" id="PF00593"/>
    </source>
</evidence>
<dbReference type="InterPro" id="IPR037066">
    <property type="entry name" value="Plug_dom_sf"/>
</dbReference>
<keyword evidence="7 8" id="KW-0998">Cell outer membrane</keyword>
<evidence type="ECO:0000256" key="1">
    <source>
        <dbReference type="ARBA" id="ARBA00004571"/>
    </source>
</evidence>
<evidence type="ECO:0008006" key="14">
    <source>
        <dbReference type="Google" id="ProtNLM"/>
    </source>
</evidence>
<evidence type="ECO:0000256" key="9">
    <source>
        <dbReference type="RuleBase" id="RU003357"/>
    </source>
</evidence>
<feature type="domain" description="TonB-dependent receptor plug" evidence="11">
    <location>
        <begin position="114"/>
        <end position="218"/>
    </location>
</feature>
<dbReference type="STRING" id="1524460.IX84_19445"/>
<evidence type="ECO:0000256" key="2">
    <source>
        <dbReference type="ARBA" id="ARBA00022448"/>
    </source>
</evidence>
<dbReference type="GO" id="GO:0044718">
    <property type="term" value="P:siderophore transmembrane transport"/>
    <property type="evidence" value="ECO:0007669"/>
    <property type="project" value="TreeGrafter"/>
</dbReference>
<protein>
    <recommendedName>
        <fullName evidence="14">TonB-dependent receptor</fullName>
    </recommendedName>
</protein>
<gene>
    <name evidence="12" type="ORF">IX84_19445</name>
</gene>
<dbReference type="Proteomes" id="UP000029736">
    <property type="component" value="Unassembled WGS sequence"/>
</dbReference>
<dbReference type="SUPFAM" id="SSF56935">
    <property type="entry name" value="Porins"/>
    <property type="match status" value="1"/>
</dbReference>
<dbReference type="SUPFAM" id="SSF49464">
    <property type="entry name" value="Carboxypeptidase regulatory domain-like"/>
    <property type="match status" value="1"/>
</dbReference>
<dbReference type="InterPro" id="IPR008969">
    <property type="entry name" value="CarboxyPept-like_regulatory"/>
</dbReference>
<proteinExistence type="inferred from homology"/>
<evidence type="ECO:0000256" key="6">
    <source>
        <dbReference type="ARBA" id="ARBA00023136"/>
    </source>
</evidence>
<evidence type="ECO:0000256" key="7">
    <source>
        <dbReference type="ARBA" id="ARBA00023237"/>
    </source>
</evidence>
<dbReference type="AlphaFoldDB" id="A0A098S611"/>
<dbReference type="GO" id="GO:0015344">
    <property type="term" value="F:siderophore uptake transmembrane transporter activity"/>
    <property type="evidence" value="ECO:0007669"/>
    <property type="project" value="TreeGrafter"/>
</dbReference>